<dbReference type="Pfam" id="PF01266">
    <property type="entry name" value="DAO"/>
    <property type="match status" value="1"/>
</dbReference>
<dbReference type="GO" id="GO:0006744">
    <property type="term" value="P:ubiquinone biosynthetic process"/>
    <property type="evidence" value="ECO:0007669"/>
    <property type="project" value="InterPro"/>
</dbReference>
<dbReference type="PANTHER" id="PTHR43876:SF8">
    <property type="entry name" value="2-OCTAPRENYL-6-METHOXYPHENOL HYDROXYLASE"/>
    <property type="match status" value="1"/>
</dbReference>
<comment type="pathway">
    <text evidence="2">Cofactor biosynthesis; ubiquinone biosynthesis.</text>
</comment>
<feature type="domain" description="FAD dependent oxidoreductase" evidence="8">
    <location>
        <begin position="7"/>
        <end position="39"/>
    </location>
</feature>
<evidence type="ECO:0000256" key="3">
    <source>
        <dbReference type="ARBA" id="ARBA00005349"/>
    </source>
</evidence>
<keyword evidence="7" id="KW-0503">Monooxygenase</keyword>
<protein>
    <submittedName>
        <fullName evidence="10">FAD-dependent oxidoreductase</fullName>
    </submittedName>
</protein>
<evidence type="ECO:0000256" key="2">
    <source>
        <dbReference type="ARBA" id="ARBA00004749"/>
    </source>
</evidence>
<name>A0AAW8R2Q8_9ALTE</name>
<evidence type="ECO:0000256" key="4">
    <source>
        <dbReference type="ARBA" id="ARBA00022630"/>
    </source>
</evidence>
<evidence type="ECO:0000259" key="8">
    <source>
        <dbReference type="Pfam" id="PF01266"/>
    </source>
</evidence>
<dbReference type="AlphaFoldDB" id="A0AAW8R2Q8"/>
<dbReference type="GO" id="GO:0008681">
    <property type="term" value="F:2-octaprenyl-6-methoxyphenol hydroxylase activity"/>
    <property type="evidence" value="ECO:0007669"/>
    <property type="project" value="TreeGrafter"/>
</dbReference>
<dbReference type="InterPro" id="IPR051205">
    <property type="entry name" value="UbiH/COQ6_monooxygenase"/>
</dbReference>
<keyword evidence="4" id="KW-0285">Flavoprotein</keyword>
<dbReference type="InterPro" id="IPR010971">
    <property type="entry name" value="UbiH/COQ6"/>
</dbReference>
<gene>
    <name evidence="10" type="ORF">RM544_12175</name>
</gene>
<dbReference type="PANTHER" id="PTHR43876">
    <property type="entry name" value="UBIQUINONE BIOSYNTHESIS MONOOXYGENASE COQ6, MITOCHONDRIAL"/>
    <property type="match status" value="1"/>
</dbReference>
<evidence type="ECO:0000313" key="11">
    <source>
        <dbReference type="Proteomes" id="UP001249020"/>
    </source>
</evidence>
<evidence type="ECO:0000256" key="7">
    <source>
        <dbReference type="ARBA" id="ARBA00023033"/>
    </source>
</evidence>
<evidence type="ECO:0000313" key="10">
    <source>
        <dbReference type="EMBL" id="MDT0583299.1"/>
    </source>
</evidence>
<dbReference type="GO" id="GO:0071949">
    <property type="term" value="F:FAD binding"/>
    <property type="evidence" value="ECO:0007669"/>
    <property type="project" value="InterPro"/>
</dbReference>
<dbReference type="InterPro" id="IPR006076">
    <property type="entry name" value="FAD-dep_OxRdtase"/>
</dbReference>
<evidence type="ECO:0000256" key="6">
    <source>
        <dbReference type="ARBA" id="ARBA00023002"/>
    </source>
</evidence>
<evidence type="ECO:0000256" key="5">
    <source>
        <dbReference type="ARBA" id="ARBA00022827"/>
    </source>
</evidence>
<dbReference type="EMBL" id="JAVRIE010000004">
    <property type="protein sequence ID" value="MDT0583299.1"/>
    <property type="molecule type" value="Genomic_DNA"/>
</dbReference>
<dbReference type="PROSITE" id="PS51257">
    <property type="entry name" value="PROKAR_LIPOPROTEIN"/>
    <property type="match status" value="1"/>
</dbReference>
<evidence type="ECO:0000256" key="1">
    <source>
        <dbReference type="ARBA" id="ARBA00001974"/>
    </source>
</evidence>
<dbReference type="InterPro" id="IPR018168">
    <property type="entry name" value="Ubi_Hdrlase_CS"/>
</dbReference>
<dbReference type="Gene3D" id="3.50.50.60">
    <property type="entry name" value="FAD/NAD(P)-binding domain"/>
    <property type="match status" value="2"/>
</dbReference>
<keyword evidence="5" id="KW-0274">FAD</keyword>
<dbReference type="Pfam" id="PF01494">
    <property type="entry name" value="FAD_binding_3"/>
    <property type="match status" value="1"/>
</dbReference>
<feature type="domain" description="FAD-binding" evidence="9">
    <location>
        <begin position="188"/>
        <end position="353"/>
    </location>
</feature>
<dbReference type="NCBIfam" id="TIGR01988">
    <property type="entry name" value="Ubi-OHases"/>
    <property type="match status" value="1"/>
</dbReference>
<reference evidence="10 11" key="1">
    <citation type="submission" date="2023-09" db="EMBL/GenBank/DDBJ databases">
        <authorList>
            <person name="Rey-Velasco X."/>
        </authorList>
    </citation>
    <scope>NUCLEOTIDE SEQUENCE [LARGE SCALE GENOMIC DNA]</scope>
    <source>
        <strain evidence="10 11">W409</strain>
    </source>
</reference>
<dbReference type="InterPro" id="IPR002938">
    <property type="entry name" value="FAD-bd"/>
</dbReference>
<dbReference type="InterPro" id="IPR036188">
    <property type="entry name" value="FAD/NAD-bd_sf"/>
</dbReference>
<comment type="similarity">
    <text evidence="3">Belongs to the UbiH/COQ6 family.</text>
</comment>
<dbReference type="Proteomes" id="UP001249020">
    <property type="component" value="Unassembled WGS sequence"/>
</dbReference>
<dbReference type="PROSITE" id="PS01304">
    <property type="entry name" value="UBIH"/>
    <property type="match status" value="1"/>
</dbReference>
<organism evidence="10 11">
    <name type="scientific">Brumicola blandensis</name>
    <dbReference type="NCBI Taxonomy" id="3075611"/>
    <lineage>
        <taxon>Bacteria</taxon>
        <taxon>Pseudomonadati</taxon>
        <taxon>Pseudomonadota</taxon>
        <taxon>Gammaproteobacteria</taxon>
        <taxon>Alteromonadales</taxon>
        <taxon>Alteromonadaceae</taxon>
        <taxon>Brumicola</taxon>
    </lineage>
</organism>
<dbReference type="SUPFAM" id="SSF51905">
    <property type="entry name" value="FAD/NAD(P)-binding domain"/>
    <property type="match status" value="1"/>
</dbReference>
<comment type="cofactor">
    <cofactor evidence="1">
        <name>FAD</name>
        <dbReference type="ChEBI" id="CHEBI:57692"/>
    </cofactor>
</comment>
<keyword evidence="11" id="KW-1185">Reference proteome</keyword>
<accession>A0AAW8R2Q8</accession>
<proteinExistence type="inferred from homology"/>
<comment type="caution">
    <text evidence="10">The sequence shown here is derived from an EMBL/GenBank/DDBJ whole genome shotgun (WGS) entry which is preliminary data.</text>
</comment>
<evidence type="ECO:0000259" key="9">
    <source>
        <dbReference type="Pfam" id="PF01494"/>
    </source>
</evidence>
<dbReference type="RefSeq" id="WP_311362061.1">
    <property type="nucleotide sequence ID" value="NZ_JAVRIE010000004.1"/>
</dbReference>
<dbReference type="PRINTS" id="PR00420">
    <property type="entry name" value="RNGMNOXGNASE"/>
</dbReference>
<keyword evidence="6" id="KW-0560">Oxidoreductase</keyword>
<sequence length="437" mass="47568">MTKQSYDIVIAGGGIVGCAAALALSNHTGYSIAVVEAFAQDTQAKPLEISSNSKVKTSSTGNQTHPSFDTRVVALAQESYQQLLAFGIDMDTITSCPIKHIHVSDRGHLGQVQLRAQNAIGALNNDEASMGHVVSLADMGTHLLKLIESSRVDYLSPFKITELERGESSTSLTLINSSFEDFDNTPEQKASKQTLLLEAKLVIVAEGAQSPTRGLFKLSHEVDAYQQSAIIANVLCQRPHHNRAFERFTSQGPIALLPMQTEGGNQMSLVWTAQTENAKQITALSDKAFLLELQGLFGDKLGKIVATSPRHSYPLMLVKTPIFASHRVICMGNAAQSLHPIAGQGFNLGVRDIDGYLQCIQKQDAIPPDPGTFEITHSYKQLREKDKSSVIQATDGLVRIFSNQHFPFVVGRNISLFALNHAPVFKDKLASFAMGKR</sequence>